<dbReference type="Proteomes" id="UP001181622">
    <property type="component" value="Unassembled WGS sequence"/>
</dbReference>
<dbReference type="EMBL" id="JADBEO010000007">
    <property type="protein sequence ID" value="MDR4305888.1"/>
    <property type="molecule type" value="Genomic_DNA"/>
</dbReference>
<evidence type="ECO:0000313" key="2">
    <source>
        <dbReference type="EMBL" id="MDR4305888.1"/>
    </source>
</evidence>
<comment type="caution">
    <text evidence="2">The sequence shown here is derived from an EMBL/GenBank/DDBJ whole genome shotgun (WGS) entry which is preliminary data.</text>
</comment>
<name>A0ABU1DCQ6_9HYPH</name>
<keyword evidence="1" id="KW-0175">Coiled coil</keyword>
<proteinExistence type="predicted"/>
<protein>
    <submittedName>
        <fullName evidence="2">Uncharacterized protein</fullName>
    </submittedName>
</protein>
<evidence type="ECO:0000256" key="1">
    <source>
        <dbReference type="SAM" id="Coils"/>
    </source>
</evidence>
<feature type="coiled-coil region" evidence="1">
    <location>
        <begin position="63"/>
        <end position="103"/>
    </location>
</feature>
<accession>A0ABU1DCQ6</accession>
<keyword evidence="3" id="KW-1185">Reference proteome</keyword>
<gene>
    <name evidence="2" type="ORF">IHQ68_04510</name>
</gene>
<organism evidence="2 3">
    <name type="scientific">Chelatococcus sambhunathii</name>
    <dbReference type="NCBI Taxonomy" id="363953"/>
    <lineage>
        <taxon>Bacteria</taxon>
        <taxon>Pseudomonadati</taxon>
        <taxon>Pseudomonadota</taxon>
        <taxon>Alphaproteobacteria</taxon>
        <taxon>Hyphomicrobiales</taxon>
        <taxon>Chelatococcaceae</taxon>
        <taxon>Chelatococcus</taxon>
    </lineage>
</organism>
<dbReference type="RefSeq" id="WP_309389270.1">
    <property type="nucleotide sequence ID" value="NZ_JADBEO010000007.1"/>
</dbReference>
<reference evidence="2" key="1">
    <citation type="submission" date="2020-10" db="EMBL/GenBank/DDBJ databases">
        <authorList>
            <person name="Abbas A."/>
            <person name="Razzaq R."/>
            <person name="Waqas M."/>
            <person name="Abbas N."/>
            <person name="Nielsen T.K."/>
            <person name="Hansen L.H."/>
            <person name="Hussain S."/>
            <person name="Shahid M."/>
        </authorList>
    </citation>
    <scope>NUCLEOTIDE SEQUENCE</scope>
    <source>
        <strain evidence="2">S14</strain>
    </source>
</reference>
<evidence type="ECO:0000313" key="3">
    <source>
        <dbReference type="Proteomes" id="UP001181622"/>
    </source>
</evidence>
<sequence>MLGYEETGYVLGMGDLVRKERALAQQVVDQVVADRDAWARVALQNKEFGEQQASIAHRNFAIAEQNRRVAEEAQAEVRRLLAEAAAEKAAREAAERYAAALRERFAEVLRADAVLLEVADRLQRADLH</sequence>